<accession>A0A6G1F8E4</accession>
<reference evidence="1 2" key="1">
    <citation type="submission" date="2019-11" db="EMBL/GenBank/DDBJ databases">
        <title>Whole genome sequence of Oryza granulata.</title>
        <authorList>
            <person name="Li W."/>
        </authorList>
    </citation>
    <scope>NUCLEOTIDE SEQUENCE [LARGE SCALE GENOMIC DNA]</scope>
    <source>
        <strain evidence="2">cv. Menghai</strain>
        <tissue evidence="1">Leaf</tissue>
    </source>
</reference>
<keyword evidence="2" id="KW-1185">Reference proteome</keyword>
<protein>
    <submittedName>
        <fullName evidence="1">Uncharacterized protein</fullName>
    </submittedName>
</protein>
<gene>
    <name evidence="1" type="ORF">E2562_014121</name>
</gene>
<name>A0A6G1F8E4_9ORYZ</name>
<proteinExistence type="predicted"/>
<evidence type="ECO:0000313" key="1">
    <source>
        <dbReference type="EMBL" id="KAF0933131.1"/>
    </source>
</evidence>
<organism evidence="1 2">
    <name type="scientific">Oryza meyeriana var. granulata</name>
    <dbReference type="NCBI Taxonomy" id="110450"/>
    <lineage>
        <taxon>Eukaryota</taxon>
        <taxon>Viridiplantae</taxon>
        <taxon>Streptophyta</taxon>
        <taxon>Embryophyta</taxon>
        <taxon>Tracheophyta</taxon>
        <taxon>Spermatophyta</taxon>
        <taxon>Magnoliopsida</taxon>
        <taxon>Liliopsida</taxon>
        <taxon>Poales</taxon>
        <taxon>Poaceae</taxon>
        <taxon>BOP clade</taxon>
        <taxon>Oryzoideae</taxon>
        <taxon>Oryzeae</taxon>
        <taxon>Oryzinae</taxon>
        <taxon>Oryza</taxon>
        <taxon>Oryza meyeriana</taxon>
    </lineage>
</organism>
<sequence>MNGVGAAVHGELEASSVWLGLLQSGDVKATRCGVAEDGAAWKNPGGELGDVGLRRSPAGGRVWVMAVAR</sequence>
<comment type="caution">
    <text evidence="1">The sequence shown here is derived from an EMBL/GenBank/DDBJ whole genome shotgun (WGS) entry which is preliminary data.</text>
</comment>
<dbReference type="AlphaFoldDB" id="A0A6G1F8E4"/>
<dbReference type="EMBL" id="SPHZ02000001">
    <property type="protein sequence ID" value="KAF0933131.1"/>
    <property type="molecule type" value="Genomic_DNA"/>
</dbReference>
<dbReference type="Proteomes" id="UP000479710">
    <property type="component" value="Unassembled WGS sequence"/>
</dbReference>
<evidence type="ECO:0000313" key="2">
    <source>
        <dbReference type="Proteomes" id="UP000479710"/>
    </source>
</evidence>